<keyword evidence="1" id="KW-0732">Signal</keyword>
<feature type="domain" description="G5" evidence="3">
    <location>
        <begin position="68"/>
        <end position="149"/>
    </location>
</feature>
<name>A0A9Q2W5M2_9MICO</name>
<dbReference type="EMBL" id="JAHEWX010000020">
    <property type="protein sequence ID" value="MBT1542892.1"/>
    <property type="molecule type" value="Genomic_DNA"/>
</dbReference>
<sequence>MRWSALPTKAKASVVVAIAAVIWVGGVGTAGAVVGAAVTSASQDTAAPRAVADVATTPTPSATPTPTPTPVVEVSEVSKDFPIHFRKTTIDDPTLAKGQTRLQTAGVDGVLTRTYRVTTTDGVETDRVQVSRTVSTAPVPEVTAVGSYVEPAPVPAAPAPAPAAPAPAPVEQAPAQSQDFITPGAFCADAQAGVVAQAANGNSYTCGGKGPDANGHLHWNVM</sequence>
<evidence type="ECO:0000256" key="2">
    <source>
        <dbReference type="SAM" id="MobiDB-lite"/>
    </source>
</evidence>
<organism evidence="4 5">
    <name type="scientific">Curtobacterium flaccumfaciens pv. flaccumfaciens</name>
    <dbReference type="NCBI Taxonomy" id="138532"/>
    <lineage>
        <taxon>Bacteria</taxon>
        <taxon>Bacillati</taxon>
        <taxon>Actinomycetota</taxon>
        <taxon>Actinomycetes</taxon>
        <taxon>Micrococcales</taxon>
        <taxon>Microbacteriaceae</taxon>
        <taxon>Curtobacterium</taxon>
    </lineage>
</organism>
<evidence type="ECO:0000259" key="3">
    <source>
        <dbReference type="PROSITE" id="PS51109"/>
    </source>
</evidence>
<dbReference type="Gene3D" id="2.20.230.10">
    <property type="entry name" value="Resuscitation-promoting factor rpfb"/>
    <property type="match status" value="1"/>
</dbReference>
<protein>
    <submittedName>
        <fullName evidence="4">G5 domain-containing protein</fullName>
    </submittedName>
</protein>
<proteinExistence type="predicted"/>
<dbReference type="SMART" id="SM01208">
    <property type="entry name" value="G5"/>
    <property type="match status" value="1"/>
</dbReference>
<feature type="compositionally biased region" description="Pro residues" evidence="2">
    <location>
        <begin position="157"/>
        <end position="168"/>
    </location>
</feature>
<dbReference type="Pfam" id="PF07501">
    <property type="entry name" value="G5"/>
    <property type="match status" value="1"/>
</dbReference>
<evidence type="ECO:0000256" key="1">
    <source>
        <dbReference type="ARBA" id="ARBA00022729"/>
    </source>
</evidence>
<dbReference type="PROSITE" id="PS51109">
    <property type="entry name" value="G5"/>
    <property type="match status" value="1"/>
</dbReference>
<dbReference type="InterPro" id="IPR011098">
    <property type="entry name" value="G5_dom"/>
</dbReference>
<feature type="region of interest" description="Disordered" evidence="2">
    <location>
        <begin position="157"/>
        <end position="176"/>
    </location>
</feature>
<evidence type="ECO:0000313" key="5">
    <source>
        <dbReference type="Proteomes" id="UP000709437"/>
    </source>
</evidence>
<dbReference type="RefSeq" id="WP_214519843.1">
    <property type="nucleotide sequence ID" value="NZ_JAHEWX010000020.1"/>
</dbReference>
<reference evidence="4" key="1">
    <citation type="submission" date="2021-05" db="EMBL/GenBank/DDBJ databases">
        <title>Whole genome sequence of Curtobacterium flaccumfaciens pv. flaccumfaciens strain CFBP 3417.</title>
        <authorList>
            <person name="Osdaghi E."/>
            <person name="Taghouti G."/>
            <person name="Portier P."/>
            <person name="Fazliarab A."/>
            <person name="Taghavi S.M."/>
            <person name="Briand M."/>
            <person name="Le-Saux M."/>
            <person name="Jacques M.-A."/>
        </authorList>
    </citation>
    <scope>NUCLEOTIDE SEQUENCE</scope>
    <source>
        <strain evidence="4">CFBP 3417</strain>
    </source>
</reference>
<accession>A0A9Q2W5M2</accession>
<dbReference type="AlphaFoldDB" id="A0A9Q2W5M2"/>
<evidence type="ECO:0000313" key="4">
    <source>
        <dbReference type="EMBL" id="MBT1542892.1"/>
    </source>
</evidence>
<gene>
    <name evidence="4" type="ORF">KK103_14070</name>
</gene>
<dbReference type="Proteomes" id="UP000709437">
    <property type="component" value="Unassembled WGS sequence"/>
</dbReference>
<comment type="caution">
    <text evidence="4">The sequence shown here is derived from an EMBL/GenBank/DDBJ whole genome shotgun (WGS) entry which is preliminary data.</text>
</comment>